<sequence length="136" mass="14755">MDRRFGVEDQFSYIGIFALQRQLNNCLVAACHVTSTASPLFSQSLILTISPSTRPREGMTPRIPTIAEIRASTEVLSPSDASATVVKVGENFAVKFGHTVSSEEAEAFQFISSNTKVPVPEFYATLGEVHTWGSAT</sequence>
<comment type="caution">
    <text evidence="1">The sequence shown here is derived from an EMBL/GenBank/DDBJ whole genome shotgun (WGS) entry which is preliminary data.</text>
</comment>
<dbReference type="OrthoDB" id="4177236at2759"/>
<gene>
    <name evidence="1" type="ORF">FMUND_10804</name>
</gene>
<evidence type="ECO:0000313" key="2">
    <source>
        <dbReference type="Proteomes" id="UP000544331"/>
    </source>
</evidence>
<name>A0A8H6D8W7_9HYPO</name>
<dbReference type="EMBL" id="JAAOAN010000405">
    <property type="protein sequence ID" value="KAF5707939.1"/>
    <property type="molecule type" value="Genomic_DNA"/>
</dbReference>
<accession>A0A8H6D8W7</accession>
<evidence type="ECO:0000313" key="1">
    <source>
        <dbReference type="EMBL" id="KAF5707939.1"/>
    </source>
</evidence>
<protein>
    <submittedName>
        <fullName evidence="1">Phosphotransferase enzyme family</fullName>
    </submittedName>
</protein>
<organism evidence="1 2">
    <name type="scientific">Fusarium mundagurra</name>
    <dbReference type="NCBI Taxonomy" id="1567541"/>
    <lineage>
        <taxon>Eukaryota</taxon>
        <taxon>Fungi</taxon>
        <taxon>Dikarya</taxon>
        <taxon>Ascomycota</taxon>
        <taxon>Pezizomycotina</taxon>
        <taxon>Sordariomycetes</taxon>
        <taxon>Hypocreomycetidae</taxon>
        <taxon>Hypocreales</taxon>
        <taxon>Nectriaceae</taxon>
        <taxon>Fusarium</taxon>
        <taxon>Fusarium fujikuroi species complex</taxon>
    </lineage>
</organism>
<dbReference type="GO" id="GO:0016740">
    <property type="term" value="F:transferase activity"/>
    <property type="evidence" value="ECO:0007669"/>
    <property type="project" value="UniProtKB-KW"/>
</dbReference>
<dbReference type="Proteomes" id="UP000544331">
    <property type="component" value="Unassembled WGS sequence"/>
</dbReference>
<keyword evidence="2" id="KW-1185">Reference proteome</keyword>
<reference evidence="1 2" key="1">
    <citation type="submission" date="2020-05" db="EMBL/GenBank/DDBJ databases">
        <title>Identification and distribution of gene clusters putatively required for synthesis of sphingolipid metabolism inhibitors in phylogenetically diverse species of the filamentous fungus Fusarium.</title>
        <authorList>
            <person name="Kim H.-S."/>
            <person name="Busman M."/>
            <person name="Brown D.W."/>
            <person name="Divon H."/>
            <person name="Uhlig S."/>
            <person name="Proctor R.H."/>
        </authorList>
    </citation>
    <scope>NUCLEOTIDE SEQUENCE [LARGE SCALE GENOMIC DNA]</scope>
    <source>
        <strain evidence="1 2">NRRL 66235</strain>
    </source>
</reference>
<proteinExistence type="predicted"/>
<keyword evidence="1" id="KW-0808">Transferase</keyword>
<dbReference type="AlphaFoldDB" id="A0A8H6D8W7"/>